<keyword evidence="4" id="KW-0677">Repeat</keyword>
<reference evidence="6 7" key="1">
    <citation type="submission" date="2021-08" db="EMBL/GenBank/DDBJ databases">
        <title>The genome sequence of Chitinophaga sp. B61.</title>
        <authorList>
            <person name="Zhang X."/>
        </authorList>
    </citation>
    <scope>NUCLEOTIDE SEQUENCE [LARGE SCALE GENOMIC DNA]</scope>
    <source>
        <strain evidence="6 7">B61</strain>
    </source>
</reference>
<dbReference type="InterPro" id="IPR020845">
    <property type="entry name" value="AMP-binding_CS"/>
</dbReference>
<dbReference type="Proteomes" id="UP000812961">
    <property type="component" value="Unassembled WGS sequence"/>
</dbReference>
<keyword evidence="3" id="KW-0597">Phosphoprotein</keyword>
<dbReference type="CDD" id="cd19531">
    <property type="entry name" value="LCL_NRPS-like"/>
    <property type="match status" value="1"/>
</dbReference>
<evidence type="ECO:0000256" key="2">
    <source>
        <dbReference type="ARBA" id="ARBA00022450"/>
    </source>
</evidence>
<dbReference type="InterPro" id="IPR036736">
    <property type="entry name" value="ACP-like_sf"/>
</dbReference>
<dbReference type="Pfam" id="PF00501">
    <property type="entry name" value="AMP-binding"/>
    <property type="match status" value="3"/>
</dbReference>
<dbReference type="SUPFAM" id="SSF52777">
    <property type="entry name" value="CoA-dependent acyltransferases"/>
    <property type="match status" value="8"/>
</dbReference>
<comment type="cofactor">
    <cofactor evidence="1">
        <name>pantetheine 4'-phosphate</name>
        <dbReference type="ChEBI" id="CHEBI:47942"/>
    </cofactor>
</comment>
<keyword evidence="2" id="KW-0596">Phosphopantetheine</keyword>
<dbReference type="PROSITE" id="PS50075">
    <property type="entry name" value="CARRIER"/>
    <property type="match status" value="3"/>
</dbReference>
<dbReference type="PANTHER" id="PTHR45527">
    <property type="entry name" value="NONRIBOSOMAL PEPTIDE SYNTHETASE"/>
    <property type="match status" value="1"/>
</dbReference>
<dbReference type="CDD" id="cd17646">
    <property type="entry name" value="A_NRPS_AB3403-like"/>
    <property type="match status" value="2"/>
</dbReference>
<dbReference type="PROSITE" id="PS00012">
    <property type="entry name" value="PHOSPHOPANTETHEINE"/>
    <property type="match status" value="2"/>
</dbReference>
<dbReference type="EMBL" id="JAICCF010000004">
    <property type="protein sequence ID" value="MBW8687177.1"/>
    <property type="molecule type" value="Genomic_DNA"/>
</dbReference>
<dbReference type="InterPro" id="IPR001242">
    <property type="entry name" value="Condensation_dom"/>
</dbReference>
<feature type="domain" description="Carrier" evidence="5">
    <location>
        <begin position="1026"/>
        <end position="1100"/>
    </location>
</feature>
<dbReference type="CDD" id="cd05930">
    <property type="entry name" value="A_NRPS"/>
    <property type="match status" value="1"/>
</dbReference>
<dbReference type="InterPro" id="IPR020806">
    <property type="entry name" value="PKS_PP-bd"/>
</dbReference>
<evidence type="ECO:0000313" key="6">
    <source>
        <dbReference type="EMBL" id="MBW8687177.1"/>
    </source>
</evidence>
<dbReference type="NCBIfam" id="NF003417">
    <property type="entry name" value="PRK04813.1"/>
    <property type="match status" value="3"/>
</dbReference>
<dbReference type="PANTHER" id="PTHR45527:SF1">
    <property type="entry name" value="FATTY ACID SYNTHASE"/>
    <property type="match status" value="1"/>
</dbReference>
<dbReference type="InterPro" id="IPR025110">
    <property type="entry name" value="AMP-bd_C"/>
</dbReference>
<dbReference type="InterPro" id="IPR042099">
    <property type="entry name" value="ANL_N_sf"/>
</dbReference>
<dbReference type="SUPFAM" id="SSF56801">
    <property type="entry name" value="Acetyl-CoA synthetase-like"/>
    <property type="match status" value="3"/>
</dbReference>
<dbReference type="NCBIfam" id="TIGR01720">
    <property type="entry name" value="NRPS-para261"/>
    <property type="match status" value="1"/>
</dbReference>
<proteinExistence type="predicted"/>
<dbReference type="InterPro" id="IPR006162">
    <property type="entry name" value="Ppantetheine_attach_site"/>
</dbReference>
<feature type="domain" description="Carrier" evidence="5">
    <location>
        <begin position="2484"/>
        <end position="2559"/>
    </location>
</feature>
<dbReference type="InterPro" id="IPR010060">
    <property type="entry name" value="NRPS_synth"/>
</dbReference>
<sequence>MNVNQLLLALQSHEISVELEGNDLLLNFDGEDIPEVLIEQIKINKPALVAYLKKYAGQEKFTEILPAPVQDSYPLSVTQRRLWILSQFPEMSMAYIMPNQVDLPADTDLHLFSKAVDAVIARHEILRTVFREDQQGEIRQWIQAPEDLHFQIAIIDADGDEAAAAYIEADGFKAFDLENGPLFRAALIRLPGSRYRFYYIMHHIISDGWSLGVLINDVLSYYNAYRNNTAHTIQPLKIQYKDYANWQSVHVNTGNDSADRTYWIEQFADDIPALDISAGRTRPQVRTNNGAILETYLSEEATTALRTLTQQQGGSLFVTLLSIWNTLFYRYSEQQDIIIGTAVAGRNHAYLEDQIGFYVNTLALRNRVSAEEAFSSLYQRVRENALDAFSHETFPFDQLVEELQLTRDSSRNPLFDVMLTLLDGNSPAQAGAFKTDVRYKGRRNAKFDIEINVVVVGQQLQLTANYNTDIYTQDIVTNLLMHFQALCVAVTADPEKSIADYDFLSESEKNKLLYAFNDTKEEWGEDRTITELFEQQVALHPDDIAVTSAGGSLTYNELNIAANRMGHYLRNQFNVGADDLVGIQLPREERLLTAIYGVLKAGAAYVPIDPENPEERKAYIAKNAGCKCVIDSAFMEGFAQAANVLPVQNPEKINTPASLAYVIYTSGSTGNPKGVMIEHHSLVNRLVWMQQAYRLQASDVILQKTTYSFDVSVWELVWWSLYGASVHLLEPQGEKNPAAIVDAIDNGEVTVMHFVPSMLSTFLQYLKQFPEEKVKLHTLRQVFTSGEALSKNHRDLFVEGLPGVSLMNLYGPTEASIDVTWYDCTAERADNIIPIGKPISNIQMYVLDKQRRLVPIGVKGRLYIAGKGLARGYVNNPELTAERFIANPFNDGEKLYDTGDLAVWLPDGNIHFLGRVDDQVKVRGFRIELGEIEYHLRTKETIADAVVLAKEVTTGQHDLVAYIVAAEKQSVADLRDYLAGKLPYYMVPAHFIQIDTMPLNASGKADRKKLLAMKQGSLSDSVAYVAPSNEQEQVLADVCTAVLGKEKISMSESFYNLGGDSIKAIQIVSRLRQSGYSLRVEEVLKAPVLSSLAKLLVRQSTGADQSAIVGDVLLTPVQRYLFDNFPVPQHFNQSLVLKSERPIDMGLLDKCLATIVQHHDALRLVFQQQEGEWQASNNPSTVKSYTLTSYGAADMQEVGNVLQASFDLTNGPLLKVAHFTRADGDRLLIIAHHLVIDAVSWRIFIEDLQLLYTQVNARLPEKTDSFRRWAQLQQEYANSGKLLAEAAYWQELVAQQVPRLKTDFPFNTPVFLQDQESFVLDQHITNLLQTRVHRVYNTEINDVLLTALGSAILEVFGQDKVIIKMEGHGREEIIRNVDISRTIGWFTTMYPFVLHIPNEDSLVAVKEDLRRIPGKGIGFGMLKYLREDYQALSYTPSVLFNYLGNFDNSFGADNKTGFSYAAEPAGNNIAEENAENVVLNISGSIVAEQLFLSINYSSQLYTQATIQRLSAAYKLALIRLIENVASEYNTFKTPSDLSYKGLSIAEVNTINADRRVEDIYELSPLQQGIYYHWLTETSSAQYFEQISYRINTDIMQPEAIRDAFQQLIDRYGVLRTSFVNSLSDVPLQIVRKDVTAAFYHAQLPASLPEEDIDAYVEQFKRQDREQGFDLTADSLMRLKLLDLGNNRYEFVWSHHHILMDGWCMNILIQDFNNLLAEKTLPAIKPYADYIHWLKERDNNTSYDYWKHYLADFDTVSTVPFTKNTIEDGYEDEVMSVTIDGALFERVRQLCNELSITQSTFLQTVWGVLLSRYNNTKDVVFGAVVSGRPADMQDIERMVGLFINTIPVRIRYNGSETISELLVAVQQQGIDSTAHHYLNLATIKAQELVNHIMVFENFPVKEAVKGNVAESDQKLSVEAVNVFEQTNYDFNILVLPGENALQVDFRFNANKYDIAAIDRLTGHFHTLLQQFVTRDIQLNQLSLAADVEIAGFNATDTIYADKVVLDLFEEQVATAQERIAVSDLGTQLSYGMLNEMTGQLADYLHHQYTIGAEELVGIRLDRSTDMLVAILGILKAGAAYVPVDMHYPEERISYIQADSRYKVCIDAAFMERFVQVRANYDSQYRIDGTYAYAIYTSGSTGEPKGVLNSHAGLYNRLLWMRDELGITADDIILQKTPYTFDVSVWELLLPGITGSELVFAKPEGHKDPAYLQELIYNKQITVLHFVPSMLGIFLEQLEPGKCDSLQHVVCSGEALPASMVADFKRLLPGVRLYNLYGPTEAAIDVTFVELTNAATVTIGKPVANTRIYIVDEQMQQQPIGVPGELLIEGVQVAAGYLNKPALSAERFIPSPFRAGERIYRTGDLAKWLPDGQIAYLGRIDHQVKIRGNRIELGEIETKLEESPYVEQGVVVVKGEGAHRYLAAYVIPAEGYDQDELYAYLSARLPEYMVPGVITTMESFPLTVSGKLNRKALPEPVLNSSDSYVAPRTDSEQRLAEIWMKVLGITQVGIHDNFFRIGGDSILSIRLISRVNKVFNATLTIGQLYEAGTIAQLSVLLEDQLLAHASRSRIKEEITARVDSLRERILPQIPGAADVYPMSDIQKGMVILSTLNPQAGVYHDQFVFHMPASDPVLFREAFLRLVSRHATLRTHFDLTTYGEEVQIVDESISFDIEYHDLRNQESSAQEQHIREFMVSERGRPFSPDTFMWRADVFRVTPTTDLFLFQFHHAILDGWSIASLNTELFSIYNDPSAQLHPLKATLKDAVIEELCEKHNQATIAFWQEELADYNRLGIFESGFCNHNLVKAYDFSFKYELEKRCRKDGITVKTLLYGAFVYVLHMLGREQDFVTGMVSNNRPVIEDGDNILGCFLNTIPVRNRMEGVASLSWKQYFLQLEKQLIQLKQQERLTLYEISRITNEKASAGSPFFDVLFNYVDFYIYDELNAVNEIRDSQQLLNVNSYETTNTAFDFNVNLSGKELVVEYKLRRELLSGVSLDQLHAYFNKVLTIYLTSPDLTISKTSFLSDDDRAQLARFNATDIGYADKAILDLFKEKVATAPERIAVSDLGTQLSYRVLNEMTGQLADYLHQQYAIGAEELVGIRLDRSTDMLVAILGILKAGAAYVPVDMHYPEERISYIQADSRYKVCIDAAFMERFAQVRTNYDSQYRIDGTYAYAIYTSGSTGEPKGVLNSHAGLYNRLLWMRDELGITADDIILQKTPYTFDVSVWELLLPVITGSELVFAKPEGHKDPAYLQELIYNKQITVLHFVPSMLDIFLEQLEPGKCDSLQHVVCSGEALPASMVADFKRLLPGVRLYNLYGPTEAAIDVTFVELTNAATVTIGKPVANTRIYIVDEQLQQQPIGVPGELLIEGVQVAAGYLNKPALSAERFIPSPFRVGDRIYRTGDLAKWLPDGEIAYLGRIDHQVKIRGNRIELGEIETKLEESPYVEQGVAVVKGEGAHRYLAAYVIPAEGYDQDELYAYLSARLPDYMVPGVITTMESFPLTVSGKLNRKALPEPAIIKSDSYVAPRTATEISVAEIWSEVLNLEQVGVHDNFFRIGGDSIMSIRLISRINKAFNVVLTIAQLYESPTIAGLCEQLETNAASAEESQKVRDDIRMSLDSLRAEIMNDF</sequence>
<keyword evidence="7" id="KW-1185">Reference proteome</keyword>
<dbReference type="Gene3D" id="3.30.559.10">
    <property type="entry name" value="Chloramphenicol acetyltransferase-like domain"/>
    <property type="match status" value="4"/>
</dbReference>
<evidence type="ECO:0000259" key="5">
    <source>
        <dbReference type="PROSITE" id="PS50075"/>
    </source>
</evidence>
<accession>A0ABS7GHK4</accession>
<dbReference type="PROSITE" id="PS00455">
    <property type="entry name" value="AMP_BINDING"/>
    <property type="match status" value="1"/>
</dbReference>
<dbReference type="RefSeq" id="WP_220252500.1">
    <property type="nucleotide sequence ID" value="NZ_JAICCF010000004.1"/>
</dbReference>
<dbReference type="NCBIfam" id="TIGR01733">
    <property type="entry name" value="AA-adenyl-dom"/>
    <property type="match status" value="3"/>
</dbReference>
<evidence type="ECO:0000256" key="1">
    <source>
        <dbReference type="ARBA" id="ARBA00001957"/>
    </source>
</evidence>
<dbReference type="InterPro" id="IPR010071">
    <property type="entry name" value="AA_adenyl_dom"/>
</dbReference>
<gene>
    <name evidence="6" type="ORF">K1Y79_22760</name>
</gene>
<dbReference type="InterPro" id="IPR045851">
    <property type="entry name" value="AMP-bd_C_sf"/>
</dbReference>
<dbReference type="Gene3D" id="3.40.50.12780">
    <property type="entry name" value="N-terminal domain of ligase-like"/>
    <property type="match status" value="3"/>
</dbReference>
<dbReference type="CDD" id="cd19534">
    <property type="entry name" value="E_NRPS"/>
    <property type="match status" value="1"/>
</dbReference>
<dbReference type="InterPro" id="IPR009081">
    <property type="entry name" value="PP-bd_ACP"/>
</dbReference>
<dbReference type="InterPro" id="IPR023213">
    <property type="entry name" value="CAT-like_dom_sf"/>
</dbReference>
<evidence type="ECO:0000256" key="3">
    <source>
        <dbReference type="ARBA" id="ARBA00022553"/>
    </source>
</evidence>
<dbReference type="Pfam" id="PF00550">
    <property type="entry name" value="PP-binding"/>
    <property type="match status" value="3"/>
</dbReference>
<dbReference type="Gene3D" id="3.30.559.30">
    <property type="entry name" value="Nonribosomal peptide synthetase, condensation domain"/>
    <property type="match status" value="4"/>
</dbReference>
<dbReference type="SUPFAM" id="SSF47336">
    <property type="entry name" value="ACP-like"/>
    <property type="match status" value="3"/>
</dbReference>
<protein>
    <submittedName>
        <fullName evidence="6">Amino acid adenylation domain-containing protein</fullName>
    </submittedName>
</protein>
<evidence type="ECO:0000313" key="7">
    <source>
        <dbReference type="Proteomes" id="UP000812961"/>
    </source>
</evidence>
<dbReference type="Pfam" id="PF00668">
    <property type="entry name" value="Condensation"/>
    <property type="match status" value="4"/>
</dbReference>
<dbReference type="SMART" id="SM00823">
    <property type="entry name" value="PKS_PP"/>
    <property type="match status" value="3"/>
</dbReference>
<dbReference type="Gene3D" id="1.10.1200.10">
    <property type="entry name" value="ACP-like"/>
    <property type="match status" value="3"/>
</dbReference>
<feature type="domain" description="Carrier" evidence="5">
    <location>
        <begin position="3524"/>
        <end position="3599"/>
    </location>
</feature>
<dbReference type="CDD" id="cd19543">
    <property type="entry name" value="DCL_NRPS"/>
    <property type="match status" value="1"/>
</dbReference>
<dbReference type="InterPro" id="IPR000873">
    <property type="entry name" value="AMP-dep_synth/lig_dom"/>
</dbReference>
<organism evidence="6 7">
    <name type="scientific">Chitinophaga rhizophila</name>
    <dbReference type="NCBI Taxonomy" id="2866212"/>
    <lineage>
        <taxon>Bacteria</taxon>
        <taxon>Pseudomonadati</taxon>
        <taxon>Bacteroidota</taxon>
        <taxon>Chitinophagia</taxon>
        <taxon>Chitinophagales</taxon>
        <taxon>Chitinophagaceae</taxon>
        <taxon>Chitinophaga</taxon>
    </lineage>
</organism>
<dbReference type="Pfam" id="PF13193">
    <property type="entry name" value="AMP-binding_C"/>
    <property type="match status" value="3"/>
</dbReference>
<name>A0ABS7GHK4_9BACT</name>
<evidence type="ECO:0000256" key="4">
    <source>
        <dbReference type="ARBA" id="ARBA00022737"/>
    </source>
</evidence>
<dbReference type="Gene3D" id="3.30.300.30">
    <property type="match status" value="3"/>
</dbReference>
<comment type="caution">
    <text evidence="6">The sequence shown here is derived from an EMBL/GenBank/DDBJ whole genome shotgun (WGS) entry which is preliminary data.</text>
</comment>